<name>A0A1E1JSP6_9HELO</name>
<protein>
    <submittedName>
        <fullName evidence="2">Uncharacterized protein</fullName>
    </submittedName>
</protein>
<feature type="compositionally biased region" description="Basic residues" evidence="1">
    <location>
        <begin position="16"/>
        <end position="29"/>
    </location>
</feature>
<evidence type="ECO:0000313" key="2">
    <source>
        <dbReference type="EMBL" id="CZS88690.1"/>
    </source>
</evidence>
<sequence length="79" mass="8864">MAVADSEHEEHEKPRMAKQRLRQNIRRSSNRYSNQSNKTPGATLAELITKMNKMEANSAKNQAATLNPSHQTNLGDSQT</sequence>
<dbReference type="EMBL" id="FJUX01000001">
    <property type="protein sequence ID" value="CZS88690.1"/>
    <property type="molecule type" value="Genomic_DNA"/>
</dbReference>
<dbReference type="AlphaFoldDB" id="A0A1E1JSP6"/>
<feature type="region of interest" description="Disordered" evidence="1">
    <location>
        <begin position="1"/>
        <end position="79"/>
    </location>
</feature>
<organism evidence="2 3">
    <name type="scientific">Rhynchosporium agropyri</name>
    <dbReference type="NCBI Taxonomy" id="914238"/>
    <lineage>
        <taxon>Eukaryota</taxon>
        <taxon>Fungi</taxon>
        <taxon>Dikarya</taxon>
        <taxon>Ascomycota</taxon>
        <taxon>Pezizomycotina</taxon>
        <taxon>Leotiomycetes</taxon>
        <taxon>Helotiales</taxon>
        <taxon>Ploettnerulaceae</taxon>
        <taxon>Rhynchosporium</taxon>
    </lineage>
</organism>
<feature type="compositionally biased region" description="Polar residues" evidence="1">
    <location>
        <begin position="58"/>
        <end position="79"/>
    </location>
</feature>
<reference evidence="3" key="1">
    <citation type="submission" date="2016-03" db="EMBL/GenBank/DDBJ databases">
        <authorList>
            <person name="Guldener U."/>
        </authorList>
    </citation>
    <scope>NUCLEOTIDE SEQUENCE [LARGE SCALE GENOMIC DNA]</scope>
    <source>
        <strain evidence="3">04CH-RAC-A.6.1</strain>
    </source>
</reference>
<proteinExistence type="predicted"/>
<dbReference type="Proteomes" id="UP000178912">
    <property type="component" value="Unassembled WGS sequence"/>
</dbReference>
<evidence type="ECO:0000313" key="3">
    <source>
        <dbReference type="Proteomes" id="UP000178912"/>
    </source>
</evidence>
<evidence type="ECO:0000256" key="1">
    <source>
        <dbReference type="SAM" id="MobiDB-lite"/>
    </source>
</evidence>
<feature type="compositionally biased region" description="Basic and acidic residues" evidence="1">
    <location>
        <begin position="1"/>
        <end position="15"/>
    </location>
</feature>
<gene>
    <name evidence="2" type="ORF">RAG0_00350</name>
</gene>
<accession>A0A1E1JSP6</accession>
<keyword evidence="3" id="KW-1185">Reference proteome</keyword>